<dbReference type="PRINTS" id="PR00385">
    <property type="entry name" value="P450"/>
</dbReference>
<keyword evidence="3" id="KW-0472">Membrane</keyword>
<dbReference type="Gene3D" id="1.10.630.10">
    <property type="entry name" value="Cytochrome P450"/>
    <property type="match status" value="1"/>
</dbReference>
<dbReference type="PRINTS" id="PR00463">
    <property type="entry name" value="EP450I"/>
</dbReference>
<dbReference type="PANTHER" id="PTHR24305">
    <property type="entry name" value="CYTOCHROME P450"/>
    <property type="match status" value="1"/>
</dbReference>
<organism evidence="4 5">
    <name type="scientific">Lithohypha guttulata</name>
    <dbReference type="NCBI Taxonomy" id="1690604"/>
    <lineage>
        <taxon>Eukaryota</taxon>
        <taxon>Fungi</taxon>
        <taxon>Dikarya</taxon>
        <taxon>Ascomycota</taxon>
        <taxon>Pezizomycotina</taxon>
        <taxon>Eurotiomycetes</taxon>
        <taxon>Chaetothyriomycetidae</taxon>
        <taxon>Chaetothyriales</taxon>
        <taxon>Trichomeriaceae</taxon>
        <taxon>Lithohypha</taxon>
    </lineage>
</organism>
<evidence type="ECO:0000313" key="4">
    <source>
        <dbReference type="EMBL" id="KAK5093775.1"/>
    </source>
</evidence>
<reference evidence="4 5" key="1">
    <citation type="submission" date="2023-08" db="EMBL/GenBank/DDBJ databases">
        <title>Black Yeasts Isolated from many extreme environments.</title>
        <authorList>
            <person name="Coleine C."/>
            <person name="Stajich J.E."/>
            <person name="Selbmann L."/>
        </authorList>
    </citation>
    <scope>NUCLEOTIDE SEQUENCE [LARGE SCALE GENOMIC DNA]</scope>
    <source>
        <strain evidence="4 5">CCFEE 5885</strain>
    </source>
</reference>
<gene>
    <name evidence="4" type="ORF">LTR24_003970</name>
</gene>
<keyword evidence="2" id="KW-0560">Oxidoreductase</keyword>
<dbReference type="InterPro" id="IPR001128">
    <property type="entry name" value="Cyt_P450"/>
</dbReference>
<sequence length="521" mass="58643">MNENSAMFVVLLLCGAGFYGLTLQFGSKERVISILFGQFLVYFLVKQVWRLLKASALAYNHDLRKIPGPWLSRFTNVPLKLRALSGKRNSYVDRLHRQYGPFVRVAPSEVSVSDINAYREIHKVGTTFSKAPWYQKLSPKQYNDDTCAVFGIRDHRKAATRRKLFLQAGAPASVREWEPGVVEIVGETVTKIERDLKRRGKADVMRWWSFMTADVLGLIAFGEHFGMVKTEQKSQLVKDVETSIILVGLKLEIPWIWNIINLVPIPAFRRFVGLFDRFEAYADTAIANTRVAAKGQTKTMFSKMAATDTQQLPEHVIRQEAVNIIIAGTDTTAMTLTYLVYAVLADETGKIRQPLLTELDAASDHAPWYELEQLPYLNCVVDETLRLYSPIGGSLPRVPPAGGATLGQYHIPADTIVMTQSSSFHTDPNVFKDPYVFNPRRWESPTAEMKEYFMPFGGSARSCLGMNIARLEILHAVALLFKRCPNIRLAPSMEEDSMKPLEFFVSSPRGGKCEIVLGNHA</sequence>
<evidence type="ECO:0000313" key="5">
    <source>
        <dbReference type="Proteomes" id="UP001345013"/>
    </source>
</evidence>
<feature type="transmembrane region" description="Helical" evidence="3">
    <location>
        <begin position="7"/>
        <end position="25"/>
    </location>
</feature>
<accession>A0ABR0KD68</accession>
<name>A0ABR0KD68_9EURO</name>
<evidence type="ECO:0000256" key="3">
    <source>
        <dbReference type="SAM" id="Phobius"/>
    </source>
</evidence>
<keyword evidence="5" id="KW-1185">Reference proteome</keyword>
<dbReference type="PANTHER" id="PTHR24305:SF96">
    <property type="entry name" value="CYTOCHROME P450 MONOOXYGENASE STCB-RELATED"/>
    <property type="match status" value="1"/>
</dbReference>
<dbReference type="InterPro" id="IPR050121">
    <property type="entry name" value="Cytochrome_P450_monoxygenase"/>
</dbReference>
<evidence type="ECO:0008006" key="6">
    <source>
        <dbReference type="Google" id="ProtNLM"/>
    </source>
</evidence>
<keyword evidence="3" id="KW-0812">Transmembrane</keyword>
<protein>
    <recommendedName>
        <fullName evidence="6">Cytochrome P450</fullName>
    </recommendedName>
</protein>
<comment type="caution">
    <text evidence="4">The sequence shown here is derived from an EMBL/GenBank/DDBJ whole genome shotgun (WGS) entry which is preliminary data.</text>
</comment>
<evidence type="ECO:0000256" key="2">
    <source>
        <dbReference type="ARBA" id="ARBA00023002"/>
    </source>
</evidence>
<dbReference type="EMBL" id="JAVRRG010000039">
    <property type="protein sequence ID" value="KAK5093775.1"/>
    <property type="molecule type" value="Genomic_DNA"/>
</dbReference>
<dbReference type="InterPro" id="IPR002401">
    <property type="entry name" value="Cyt_P450_E_grp-I"/>
</dbReference>
<dbReference type="SUPFAM" id="SSF48264">
    <property type="entry name" value="Cytochrome P450"/>
    <property type="match status" value="1"/>
</dbReference>
<comment type="similarity">
    <text evidence="1">Belongs to the cytochrome P450 family.</text>
</comment>
<dbReference type="InterPro" id="IPR036396">
    <property type="entry name" value="Cyt_P450_sf"/>
</dbReference>
<keyword evidence="3" id="KW-1133">Transmembrane helix</keyword>
<dbReference type="Pfam" id="PF00067">
    <property type="entry name" value="p450"/>
    <property type="match status" value="1"/>
</dbReference>
<evidence type="ECO:0000256" key="1">
    <source>
        <dbReference type="ARBA" id="ARBA00010617"/>
    </source>
</evidence>
<proteinExistence type="inferred from homology"/>
<dbReference type="Proteomes" id="UP001345013">
    <property type="component" value="Unassembled WGS sequence"/>
</dbReference>